<keyword evidence="3" id="KW-0472">Membrane</keyword>
<dbReference type="InterPro" id="IPR013783">
    <property type="entry name" value="Ig-like_fold"/>
</dbReference>
<feature type="compositionally biased region" description="Polar residues" evidence="2">
    <location>
        <begin position="4655"/>
        <end position="4673"/>
    </location>
</feature>
<dbReference type="SMART" id="SM00736">
    <property type="entry name" value="CADG"/>
    <property type="match status" value="4"/>
</dbReference>
<protein>
    <recommendedName>
        <fullName evidence="5">Peptidase S72 domain-containing protein</fullName>
    </recommendedName>
</protein>
<feature type="domain" description="Peptidase S72" evidence="5">
    <location>
        <begin position="616"/>
        <end position="726"/>
    </location>
</feature>
<dbReference type="PANTHER" id="PTHR21559:SF21">
    <property type="entry name" value="DYSTROGLYCAN 1"/>
    <property type="match status" value="1"/>
</dbReference>
<name>A0A7M5V8Q3_9CNID</name>
<feature type="domain" description="Peptidase S72" evidence="5">
    <location>
        <begin position="1739"/>
        <end position="1868"/>
    </location>
</feature>
<keyword evidence="7" id="KW-1185">Reference proteome</keyword>
<dbReference type="GO" id="GO:0042383">
    <property type="term" value="C:sarcolemma"/>
    <property type="evidence" value="ECO:0007669"/>
    <property type="project" value="UniProtKB-SubCell"/>
</dbReference>
<dbReference type="InterPro" id="IPR030398">
    <property type="entry name" value="SEA_DG_dom"/>
</dbReference>
<evidence type="ECO:0000313" key="7">
    <source>
        <dbReference type="Proteomes" id="UP000594262"/>
    </source>
</evidence>
<feature type="region of interest" description="Disordered" evidence="2">
    <location>
        <begin position="4209"/>
        <end position="4266"/>
    </location>
</feature>
<sequence>MKEAMDWMLVHSLLALLLFTKTTYGMPKVNKPFGNITVSYCSVAKRQIDVTSYSDTDTGPLEIQFLESTKQLLKDMPRYPLVGYSEADLTIYVVPSTKTVYGNQELVFYIRAINTVTKNFVDEEIWINFIGYEDIPEINYGFQTENKLLLTNVNSQVYYFYQFVENVQEFFGWPINSRVINIYDYEFLSSGGLNIKYQNCTIRETPCDDGANFRIFTKYKGSKGDFAEYKQAMLPIFDALPVTTQSIGVCEIPNNQAIMPWMEYLRIYTIFPEPWYSYISPYPGIFEVNFDQVFTHESGDFVRYELIYGPYDPVPKTYYQFFHTNYTLKTNTLFVQLLDEAYVFIPPPAPPRNTSCNCRMIKNQFSGFDQRNMQGNFRPDIFIYGNFEVPKNYYLVTFHFHSFKTHGWDIRVKHMHYFMNATIRALGEQYRTWIFLKTFYMDAGNATWGLRVFPGCNFTMIRHVQKIMFGSYTEKTVSDSFNTSLSTQFTLTGITETFQGACKIEPPFKKRDLDILQIPLCGIYRYQIPEDTFADNQDGGTRNLTIKLVDNTEKAIADSSWIGFDTKTQTLYANPTSSMLSTSNSQRLFTYKFIVTDSSNQSLVCDFSVQITGGNAPQVAYKITIKSDFDSSTTSNTKSYTLATKVSTWTKSESNFLLLDNQLTSDKQTYLSFSQCSWRYDPCETTKIDQFHDQFFDSSGQPKNDFLNHLGPQFSNIQMSSSTSGPCIDDKPPKVVDPWGPFTLSSCLTFNQLVPENTFLDDEEGNARKLKLTLKPMPPRSSFPEWVSFDTATQQITMVPYNALADQTFQFALNAEDSKQQSVSQNLQWTLPSNPEPLSHVVEMSFQVSSAASSTLNTFTSVYSQLRTSIQTYFTNEQSDFVEYSSLVFGSQILTVKWCHCGISRTQCERSRIEAFKDRLVASDGAANSNFKQSLQANFDVISVSVKLHGICIDEESNPIVENPIPDQKIQYCGYLKYEIPENTFSDKIDGGTRDLKLTVEYKGSSTLPDWISFSESSQEFIVFLISSKPAANNITMFDVTATTERGKSVTTNITFVITDTPLPKERKYVKFGLSSQASLSTTSDQTATHQVLISFINKVATVYGFTASRLTVYEYGSQVMSNLQFLSVKVMSCGFQNCSAGQIEKMTRPEFVAFDKQGFQPDFSIMNSDMFVAQTSECQDAIVPPVNLQNLQPFSVRRCTAFEEEITGEIFQDRAGFSNLRFLIMTVNEQPIDPQNSWIAIDGAKITGVVTNAVLKSGVTKYNVTIRAINKHNLHSDTWVQITILGTAPQLFYQYEMTVTEDSSLTQSSQSPGLARQIDMVKRLKQMFTYDIVNVVEYQQMINNKQFNLIWSVCPLPNKCTTEGLSESEKKLIQAGQPTQELINLLQTEYQLNSIQSKDSEACSGPLNPPVPTQDPLEVEVPLCGGFRYQFPSTLFTDEDGDARKLHLWLLTPLGARAGAFHDWLLYIEKDQTIEGVPTYVDGALYNKEKTELKLVATDSTGLTATISFYLTFKMVPQPKYRYQISLSPFNPLKIDDYHTFLNKIGSFGMPELVRKYIGYWSYRTIANGNMIIEFFSCNVTYNPCNLYRLQEIKSEFSDNNNFPTTKFRDHMEPDFNVGLVAGDYEEPCGQSNPPVVIVTPPKQIIYCCGIFQYTIPERTFFDSEQGYTRHLDLSLTSSTFTMTSFTEFSSQSQSLMLIPSASVISDHQSQTFVYQLKATDNTQLFQVTSLTIDILGPYSILHECSIKISMTRLSTASSRTNLQTIQYFIQRLASYFQVTEEEIGVVSYSAQSSSTSVIFIWSYCSSNYRSQAYQTDSSTLKVDYSNLQIKILRLLFDGKRKVQTSFLSVFSSQFSIQNVETQFTGRCRDLPPTPTPGHHEIVIYLSYGGYVTHDYLDNYFYDYEDGGAFSLSLTFLNSQNHTVLIDHWINIDYSLHTIYAIVDDVIRASSSSIFIYYLRATDSASQTAFITITVRRYTTTFVWAPFNITYSLQYTGQSSMVYVRQSHYLINSIIQYFSSITTYVFVLVRGFYQIPGYPQYKTILFSVARETCSSKVLEKVKTVYSSANGQLDSNLKSSVSQMFTLHRVTYESTCSSNPDPPSPVDPLPDLTVSYCMVFNYNLPSTLFHDTIDGETNHLGLALLDQHGMYVSSSSWFQLNAASMQLYAVAIQSYAQQQSTYTYQIQATNSRGLSNKVSFKARMDGKPFTADCYLSMSFTYKFMTSNVVDIDVLQRFISMVQEYYGRSTSTGKEVKIKIFTRVSNSFNVSWSHCAFQYSSLQLSQQGLTDNDRSRITQIFSKYLVTSSTGQISNQIISDFKTFMSSHFTIQSLTASYDCIEEPPVPSIDKLRVFPKFCQLFNESIPITAFHDKRDGNTRNLALTLLDEQGQPVSSDSWLQMDAYQYVYGVVTEDVKKAAPLAGYQYYVQARDSSGRTANISYIVKVASSIKSFDVYFRLGFQSKYGESVPTATLLNTLVQKLSKYIDPDDTTGKIYVKELTFPNSLLFSHCDLSPDCTQEKVASIVQRLTSSAADQATADLKNFMAPEIVPTTVRVDRKHGTCGSINFTIIVTSPPPNPTLPECGSFTYTIPDTLFKDIMNRNTRNFYLKFLTANGEIIPMNSMIRANEPAQIIYGINTITQVSQSMVYTIQATHPTSGNKATSTIIFNTPNYSTVRAVADNLCLVTIEMTSQYNSEYDDVNLVFKFMLAIAQYLSLQPQQLQIYSYTRWGTGFPYYLSVTWTSCSLTSVFIQNPYSNAYYTSFSSILQQIMVLQNGQYTSMTQRIQQHFETTTLYAITSIRTSNCTKPPTTPPKPSGPMTVTLACGYSKTIIPEDLFTDDPDGNTRQLSLKLLQTNGSAVPDNSWINIDQNQNIIAMLSNDTVLKAVDAKYEFLIEATDKDGKSATTKLTANVPTQPFNPTSVTVKILLQARATFESDLVLQGLVATSIDSLLKFGVRVFVSSAIKIAGIYDQLTFDSCQSCGPSSVAGLINLQRNQASLQALLTTQVLIVQINIIEHTSKNDVDCQGTAGHVEIDQYIPYCTLFKVDFADIDTVGVYAFDVVFPYSKGKPLPSDSWIWYRNYTLEIYPPPTMWVMNTNTKWDYDYTLVRNSGPNKGQPTNRVLTLQFQIQPEDPIPQTIDFKIVLQESGSRSQFFDNYYISLVMRALSSALGNDGIHFVSFTVLQNTPFKFEIKWQNCSLPKDCESSAIDTINSILYSANLPSLTIRQYLPSNISIIELDSPCKNTPPVIKSYPLNLTVPVCGKYTYQVPDDLAEDPENPSSTLTLSFALANGDPIPQDSWIRFDPSTNNIYAMPTEGIIAFNREWKYLLYFTDSKGSKANLTVNVRVETNANNYYRFIIRFQSLLLSTTPYLDLQLRLLEQISQFTKNRVALDEYRVISFSREGHGTEVFVLIYGDCSVNETICSNEEARLLSMESNMKIPNSNRPQASFKSFLQSTFDVQGITREPSTLTVIQKPIRLNYGVVEINDCESRIIDVRTFFSSTGVISYSLNFGNGGNPVPLSYWTQIQSQTIYIYPGLNINVGRYEFDLEATDTCGNTVTVPFTINIKSVYSDSTGSNNQIFGYTWLIRIAGMAVDPDVPDVYYLNAIRTRMVTYMNLRSNQYTITIISYQRFNDGFQVKFGECSIVYFPCDKNKINELITVLFPMGSTTAQIQQQFDNYATVMSYTGQREETCGTPVNGPKCPDQLLVNTTFCEIMEFQLPVDFCTDPQDGSVRNLNLQFMTGDGKIVQSDSWIQLDQSKQSIYGYPMYQENMALPANLTYLLRVADKTNKAAYVTVYVKLYGDRPTMDYKMSFTGSLIQANTRNYIEERLCLARQISKFFDRDDINNIAYTSSGVDSVTFGWTFCKQQKVPCECKVIKTAQDRLRDDYSTFKNEISECRMNVKSTAYRLAGLCQETNGPKVGDRPEETEVNVGQPFSRTLSDDTFTDVEDGFIQNMTLFITDQNDKRLEGATWLQIDEKNKLCGMMAYKDYTQAGYEEVKEVTYKMYAMDNCGKNVSTPFTMELVDNFPALKYRIVFLLERSKGDHDCRKTDNLISTIADYGEVPKEEIYVDDFRDLKANQTNGSLFTWGLLRFTDKTCDGEEFETFREKFVKDGEGNVKFLQRMKSEDHEVRDVYDIVDEECLPAFPWWILILVLLFLLLFLLMWCLWCCIPRCCGRLCLGKCPCCAPCCSKGGKYSSMPGENEEYAGLADEEEDPDLLAKPIPPGLDDPDGGPASRFNTNNKEVIGGGEGDPDQPDSAAILPPNYRVEKDSIDSNPLIDTNGRFLNDLHTESWTDKRDMVFNRFSNTADGDERYERTRFGRDYNDRRYIIDNRRRIDSRPYFIASNPREPYVGGRATDVLHTTSRDVVRYGDCTGANRRLVRYRTGVNNRDFANKGYTRKIRRSDLREYLSRRGQPYNGDAYLTESDMNELIRIRKMRRQNALPAPRRSNVPQISYLRTDSRLTDALVDRNYVRKYRHSDYDQRRYSTGSLLHADTARGQSFDPGNLRLRIEDKYRRPTNYTSTDDSYYMSSSGDGRNDRVYFVDQNYFRDRYFDSTGGSSSEGFTVENGPTQSIPMYYKRTNGGGLDDSGNGRRVVFRTDKNTGFDDRNRLRGGDMYRLGGGAGGGETVIERRYRSTDGPVTRTNRRTTTSYKNQAYDNYGESSV</sequence>
<evidence type="ECO:0000256" key="4">
    <source>
        <dbReference type="SAM" id="SignalP"/>
    </source>
</evidence>
<keyword evidence="4" id="KW-0732">Signal</keyword>
<dbReference type="Proteomes" id="UP000594262">
    <property type="component" value="Unplaced"/>
</dbReference>
<feature type="signal peptide" evidence="4">
    <location>
        <begin position="1"/>
        <end position="25"/>
    </location>
</feature>
<dbReference type="GO" id="GO:0021675">
    <property type="term" value="P:nerve development"/>
    <property type="evidence" value="ECO:0007669"/>
    <property type="project" value="TreeGrafter"/>
</dbReference>
<dbReference type="GO" id="GO:0002009">
    <property type="term" value="P:morphogenesis of an epithelium"/>
    <property type="evidence" value="ECO:0007669"/>
    <property type="project" value="TreeGrafter"/>
</dbReference>
<dbReference type="PROSITE" id="PS51699">
    <property type="entry name" value="SEA_DG"/>
    <property type="match status" value="2"/>
</dbReference>
<dbReference type="PANTHER" id="PTHR21559">
    <property type="entry name" value="DYSTROGLYCAN-RELATED"/>
    <property type="match status" value="1"/>
</dbReference>
<feature type="chain" id="PRO_5029526827" description="Peptidase S72 domain-containing protein" evidence="4">
    <location>
        <begin position="26"/>
        <end position="4673"/>
    </location>
</feature>
<dbReference type="SUPFAM" id="SSF49313">
    <property type="entry name" value="Cadherin-like"/>
    <property type="match status" value="5"/>
</dbReference>
<dbReference type="GO" id="GO:0016011">
    <property type="term" value="C:dystroglycan complex"/>
    <property type="evidence" value="ECO:0007669"/>
    <property type="project" value="TreeGrafter"/>
</dbReference>
<feature type="transmembrane region" description="Helical" evidence="3">
    <location>
        <begin position="4152"/>
        <end position="4174"/>
    </location>
</feature>
<accession>A0A7M5V8Q3</accession>
<reference evidence="6" key="1">
    <citation type="submission" date="2021-01" db="UniProtKB">
        <authorList>
            <consortium name="EnsemblMetazoa"/>
        </authorList>
    </citation>
    <scope>IDENTIFICATION</scope>
</reference>
<comment type="subcellular location">
    <subcellularLocation>
        <location evidence="1">Cell membrane</location>
        <location evidence="1">Sarcolemma</location>
    </subcellularLocation>
</comment>
<dbReference type="OrthoDB" id="5966794at2759"/>
<dbReference type="GO" id="GO:0043236">
    <property type="term" value="F:laminin binding"/>
    <property type="evidence" value="ECO:0007669"/>
    <property type="project" value="TreeGrafter"/>
</dbReference>
<feature type="region of interest" description="Disordered" evidence="2">
    <location>
        <begin position="4647"/>
        <end position="4673"/>
    </location>
</feature>
<evidence type="ECO:0000256" key="1">
    <source>
        <dbReference type="ARBA" id="ARBA00004135"/>
    </source>
</evidence>
<dbReference type="Gene3D" id="2.60.40.10">
    <property type="entry name" value="Immunoglobulins"/>
    <property type="match status" value="4"/>
</dbReference>
<dbReference type="InterPro" id="IPR006644">
    <property type="entry name" value="Cadg"/>
</dbReference>
<evidence type="ECO:0000313" key="6">
    <source>
        <dbReference type="EnsemblMetazoa" id="CLYHEMP004360.1"/>
    </source>
</evidence>
<dbReference type="GeneID" id="136810252"/>
<evidence type="ECO:0000256" key="3">
    <source>
        <dbReference type="SAM" id="Phobius"/>
    </source>
</evidence>
<dbReference type="GO" id="GO:0007411">
    <property type="term" value="P:axon guidance"/>
    <property type="evidence" value="ECO:0007669"/>
    <property type="project" value="TreeGrafter"/>
</dbReference>
<dbReference type="RefSeq" id="XP_066922925.1">
    <property type="nucleotide sequence ID" value="XM_067066824.1"/>
</dbReference>
<organism evidence="6 7">
    <name type="scientific">Clytia hemisphaerica</name>
    <dbReference type="NCBI Taxonomy" id="252671"/>
    <lineage>
        <taxon>Eukaryota</taxon>
        <taxon>Metazoa</taxon>
        <taxon>Cnidaria</taxon>
        <taxon>Hydrozoa</taxon>
        <taxon>Hydroidolina</taxon>
        <taxon>Leptothecata</taxon>
        <taxon>Obeliida</taxon>
        <taxon>Clytiidae</taxon>
        <taxon>Clytia</taxon>
    </lineage>
</organism>
<feature type="compositionally biased region" description="Acidic residues" evidence="2">
    <location>
        <begin position="4209"/>
        <end position="4223"/>
    </location>
</feature>
<keyword evidence="3" id="KW-0812">Transmembrane</keyword>
<dbReference type="GO" id="GO:0005509">
    <property type="term" value="F:calcium ion binding"/>
    <property type="evidence" value="ECO:0007669"/>
    <property type="project" value="InterPro"/>
</dbReference>
<evidence type="ECO:0000259" key="5">
    <source>
        <dbReference type="PROSITE" id="PS51699"/>
    </source>
</evidence>
<dbReference type="EnsemblMetazoa" id="CLYHEMT004360.1">
    <property type="protein sequence ID" value="CLYHEMP004360.1"/>
    <property type="gene ID" value="CLYHEMG004360"/>
</dbReference>
<proteinExistence type="predicted"/>
<keyword evidence="3" id="KW-1133">Transmembrane helix</keyword>
<evidence type="ECO:0000256" key="2">
    <source>
        <dbReference type="SAM" id="MobiDB-lite"/>
    </source>
</evidence>
<dbReference type="InterPro" id="IPR015919">
    <property type="entry name" value="Cadherin-like_sf"/>
</dbReference>